<reference evidence="2" key="2">
    <citation type="submission" date="2023-05" db="EMBL/GenBank/DDBJ databases">
        <authorList>
            <consortium name="Lawrence Berkeley National Laboratory"/>
            <person name="Steindorff A."/>
            <person name="Hensen N."/>
            <person name="Bonometti L."/>
            <person name="Westerberg I."/>
            <person name="Brannstrom I.O."/>
            <person name="Guillou S."/>
            <person name="Cros-Aarteil S."/>
            <person name="Calhoun S."/>
            <person name="Haridas S."/>
            <person name="Kuo A."/>
            <person name="Mondo S."/>
            <person name="Pangilinan J."/>
            <person name="Riley R."/>
            <person name="Labutti K."/>
            <person name="Andreopoulos B."/>
            <person name="Lipzen A."/>
            <person name="Chen C."/>
            <person name="Yanf M."/>
            <person name="Daum C."/>
            <person name="Ng V."/>
            <person name="Clum A."/>
            <person name="Ohm R."/>
            <person name="Martin F."/>
            <person name="Silar P."/>
            <person name="Natvig D."/>
            <person name="Lalanne C."/>
            <person name="Gautier V."/>
            <person name="Ament-Velasquez S.L."/>
            <person name="Kruys A."/>
            <person name="Hutchinson M.I."/>
            <person name="Powell A.J."/>
            <person name="Barry K."/>
            <person name="Miller A.N."/>
            <person name="Grigoriev I.V."/>
            <person name="Debuchy R."/>
            <person name="Gladieux P."/>
            <person name="Thoren M.H."/>
            <person name="Johannesson H."/>
        </authorList>
    </citation>
    <scope>NUCLEOTIDE SEQUENCE</scope>
    <source>
        <strain evidence="2">CBS 757.83</strain>
    </source>
</reference>
<name>A0AAN6PZB1_9PEZI</name>
<evidence type="ECO:0000313" key="2">
    <source>
        <dbReference type="EMBL" id="KAK4100727.1"/>
    </source>
</evidence>
<accession>A0AAN6PZB1</accession>
<keyword evidence="3" id="KW-1185">Reference proteome</keyword>
<dbReference type="EMBL" id="MU863639">
    <property type="protein sequence ID" value="KAK4100727.1"/>
    <property type="molecule type" value="Genomic_DNA"/>
</dbReference>
<evidence type="ECO:0000313" key="3">
    <source>
        <dbReference type="Proteomes" id="UP001305647"/>
    </source>
</evidence>
<dbReference type="AlphaFoldDB" id="A0AAN6PZB1"/>
<organism evidence="2 3">
    <name type="scientific">Parathielavia hyrcaniae</name>
    <dbReference type="NCBI Taxonomy" id="113614"/>
    <lineage>
        <taxon>Eukaryota</taxon>
        <taxon>Fungi</taxon>
        <taxon>Dikarya</taxon>
        <taxon>Ascomycota</taxon>
        <taxon>Pezizomycotina</taxon>
        <taxon>Sordariomycetes</taxon>
        <taxon>Sordariomycetidae</taxon>
        <taxon>Sordariales</taxon>
        <taxon>Chaetomiaceae</taxon>
        <taxon>Parathielavia</taxon>
    </lineage>
</organism>
<feature type="region of interest" description="Disordered" evidence="1">
    <location>
        <begin position="138"/>
        <end position="181"/>
    </location>
</feature>
<protein>
    <submittedName>
        <fullName evidence="2">Uncharacterized protein</fullName>
    </submittedName>
</protein>
<sequence>MGDSKQNTYQTCRHQASVAGCWAFLRSFDIGHHSPCHLGTPYRQKSDVWHGAPCQCRYFRRRPISPSILRADEQVGCLPLHIMPSNHLTSALTPVKRRVPRPHTVQYIGLAAVKLGASGLCHISTRRQYQTSNIRNMHITPGRPKSLPTQPGEIGSGRKRPRHTTPLAPAEAYANDFGRAS</sequence>
<proteinExistence type="predicted"/>
<comment type="caution">
    <text evidence="2">The sequence shown here is derived from an EMBL/GenBank/DDBJ whole genome shotgun (WGS) entry which is preliminary data.</text>
</comment>
<reference evidence="2" key="1">
    <citation type="journal article" date="2023" name="Mol. Phylogenet. Evol.">
        <title>Genome-scale phylogeny and comparative genomics of the fungal order Sordariales.</title>
        <authorList>
            <person name="Hensen N."/>
            <person name="Bonometti L."/>
            <person name="Westerberg I."/>
            <person name="Brannstrom I.O."/>
            <person name="Guillou S."/>
            <person name="Cros-Aarteil S."/>
            <person name="Calhoun S."/>
            <person name="Haridas S."/>
            <person name="Kuo A."/>
            <person name="Mondo S."/>
            <person name="Pangilinan J."/>
            <person name="Riley R."/>
            <person name="LaButti K."/>
            <person name="Andreopoulos B."/>
            <person name="Lipzen A."/>
            <person name="Chen C."/>
            <person name="Yan M."/>
            <person name="Daum C."/>
            <person name="Ng V."/>
            <person name="Clum A."/>
            <person name="Steindorff A."/>
            <person name="Ohm R.A."/>
            <person name="Martin F."/>
            <person name="Silar P."/>
            <person name="Natvig D.O."/>
            <person name="Lalanne C."/>
            <person name="Gautier V."/>
            <person name="Ament-Velasquez S.L."/>
            <person name="Kruys A."/>
            <person name="Hutchinson M.I."/>
            <person name="Powell A.J."/>
            <person name="Barry K."/>
            <person name="Miller A.N."/>
            <person name="Grigoriev I.V."/>
            <person name="Debuchy R."/>
            <person name="Gladieux P."/>
            <person name="Hiltunen Thoren M."/>
            <person name="Johannesson H."/>
        </authorList>
    </citation>
    <scope>NUCLEOTIDE SEQUENCE</scope>
    <source>
        <strain evidence="2">CBS 757.83</strain>
    </source>
</reference>
<evidence type="ECO:0000256" key="1">
    <source>
        <dbReference type="SAM" id="MobiDB-lite"/>
    </source>
</evidence>
<dbReference type="Proteomes" id="UP001305647">
    <property type="component" value="Unassembled WGS sequence"/>
</dbReference>
<gene>
    <name evidence="2" type="ORF">N658DRAFT_94038</name>
</gene>